<dbReference type="Pfam" id="PF07690">
    <property type="entry name" value="MFS_1"/>
    <property type="match status" value="1"/>
</dbReference>
<evidence type="ECO:0000256" key="3">
    <source>
        <dbReference type="ARBA" id="ARBA00022692"/>
    </source>
</evidence>
<feature type="transmembrane region" description="Helical" evidence="6">
    <location>
        <begin position="347"/>
        <end position="366"/>
    </location>
</feature>
<feature type="transmembrane region" description="Helical" evidence="6">
    <location>
        <begin position="169"/>
        <end position="187"/>
    </location>
</feature>
<dbReference type="PROSITE" id="PS50850">
    <property type="entry name" value="MFS"/>
    <property type="match status" value="1"/>
</dbReference>
<evidence type="ECO:0000256" key="2">
    <source>
        <dbReference type="ARBA" id="ARBA00022475"/>
    </source>
</evidence>
<organism evidence="8 9">
    <name type="scientific">Saccharothrix tamanrassetensis</name>
    <dbReference type="NCBI Taxonomy" id="1051531"/>
    <lineage>
        <taxon>Bacteria</taxon>
        <taxon>Bacillati</taxon>
        <taxon>Actinomycetota</taxon>
        <taxon>Actinomycetes</taxon>
        <taxon>Pseudonocardiales</taxon>
        <taxon>Pseudonocardiaceae</taxon>
        <taxon>Saccharothrix</taxon>
    </lineage>
</organism>
<feature type="transmembrane region" description="Helical" evidence="6">
    <location>
        <begin position="254"/>
        <end position="274"/>
    </location>
</feature>
<feature type="transmembrane region" description="Helical" evidence="6">
    <location>
        <begin position="372"/>
        <end position="390"/>
    </location>
</feature>
<name>A0A841CHT1_9PSEU</name>
<dbReference type="GO" id="GO:0022857">
    <property type="term" value="F:transmembrane transporter activity"/>
    <property type="evidence" value="ECO:0007669"/>
    <property type="project" value="InterPro"/>
</dbReference>
<feature type="transmembrane region" description="Helical" evidence="6">
    <location>
        <begin position="306"/>
        <end position="326"/>
    </location>
</feature>
<dbReference type="InterPro" id="IPR020846">
    <property type="entry name" value="MFS_dom"/>
</dbReference>
<dbReference type="GO" id="GO:0005886">
    <property type="term" value="C:plasma membrane"/>
    <property type="evidence" value="ECO:0007669"/>
    <property type="project" value="UniProtKB-SubCell"/>
</dbReference>
<dbReference type="PANTHER" id="PTHR23513">
    <property type="entry name" value="INTEGRAL MEMBRANE EFFLUX PROTEIN-RELATED"/>
    <property type="match status" value="1"/>
</dbReference>
<keyword evidence="2" id="KW-1003">Cell membrane</keyword>
<evidence type="ECO:0000259" key="7">
    <source>
        <dbReference type="PROSITE" id="PS50850"/>
    </source>
</evidence>
<keyword evidence="9" id="KW-1185">Reference proteome</keyword>
<dbReference type="InterPro" id="IPR011701">
    <property type="entry name" value="MFS"/>
</dbReference>
<accession>A0A841CHT1</accession>
<evidence type="ECO:0000313" key="8">
    <source>
        <dbReference type="EMBL" id="MBB5958092.1"/>
    </source>
</evidence>
<evidence type="ECO:0000313" key="9">
    <source>
        <dbReference type="Proteomes" id="UP000547510"/>
    </source>
</evidence>
<comment type="caution">
    <text evidence="8">The sequence shown here is derived from an EMBL/GenBank/DDBJ whole genome shotgun (WGS) entry which is preliminary data.</text>
</comment>
<dbReference type="EMBL" id="JACHJN010000007">
    <property type="protein sequence ID" value="MBB5958092.1"/>
    <property type="molecule type" value="Genomic_DNA"/>
</dbReference>
<reference evidence="8 9" key="1">
    <citation type="submission" date="2020-08" db="EMBL/GenBank/DDBJ databases">
        <title>Genomic Encyclopedia of Type Strains, Phase III (KMG-III): the genomes of soil and plant-associated and newly described type strains.</title>
        <authorList>
            <person name="Whitman W."/>
        </authorList>
    </citation>
    <scope>NUCLEOTIDE SEQUENCE [LARGE SCALE GENOMIC DNA]</scope>
    <source>
        <strain evidence="8 9">CECT 8640</strain>
    </source>
</reference>
<dbReference type="Proteomes" id="UP000547510">
    <property type="component" value="Unassembled WGS sequence"/>
</dbReference>
<evidence type="ECO:0000256" key="4">
    <source>
        <dbReference type="ARBA" id="ARBA00022989"/>
    </source>
</evidence>
<dbReference type="AlphaFoldDB" id="A0A841CHT1"/>
<dbReference type="CDD" id="cd06173">
    <property type="entry name" value="MFS_MefA_like"/>
    <property type="match status" value="1"/>
</dbReference>
<evidence type="ECO:0000256" key="5">
    <source>
        <dbReference type="ARBA" id="ARBA00023136"/>
    </source>
</evidence>
<dbReference type="Gene3D" id="1.20.1250.20">
    <property type="entry name" value="MFS general substrate transporter like domains"/>
    <property type="match status" value="1"/>
</dbReference>
<gene>
    <name evidence="8" type="ORF">FHS29_004700</name>
</gene>
<feature type="transmembrane region" description="Helical" evidence="6">
    <location>
        <begin position="21"/>
        <end position="39"/>
    </location>
</feature>
<feature type="domain" description="Major facilitator superfamily (MFS) profile" evidence="7">
    <location>
        <begin position="1"/>
        <end position="395"/>
    </location>
</feature>
<feature type="transmembrane region" description="Helical" evidence="6">
    <location>
        <begin position="45"/>
        <end position="65"/>
    </location>
</feature>
<comment type="subcellular location">
    <subcellularLocation>
        <location evidence="1">Cell membrane</location>
        <topology evidence="1">Multi-pass membrane protein</topology>
    </subcellularLocation>
</comment>
<sequence>MSGVFEPLRTPAFRRLITGRGCAELANAVAPVALAFAVLDLTGSLVDLGIVVGARSAAVVVLVLFGGMLADRLPRSVILQGTALTAALTQGLVAASVLGHFASLPLLVGLGIANGATAAMSLPAAAALTPQTVAPALLTQANALARIGVNTGRFSGAALGGLLVGSLGPGWAIAGNAVLFLLAALAYQRVRVAHPPRVVEKGVLGDLVEGWREFTEHTWVWVVVLQFMVVNAVLAGGLFVLGPSIANHTIGRTAWGFVIAAETLGALIGGVLVARWRPRRALFVGVSVILLEALPLVVLAEWARVVPLLLAMFAVGLTTEVFVVAWDVSLQENIAPEKLARVYSYDMLGSFIALPVGEVVAGPLATRFGVETTLLAGAVVLVIVTCGALCSRQVRTLTRRADQEDVRT</sequence>
<evidence type="ECO:0000256" key="1">
    <source>
        <dbReference type="ARBA" id="ARBA00004651"/>
    </source>
</evidence>
<dbReference type="PANTHER" id="PTHR23513:SF11">
    <property type="entry name" value="STAPHYLOFERRIN A TRANSPORTER"/>
    <property type="match status" value="1"/>
</dbReference>
<protein>
    <submittedName>
        <fullName evidence="8">MFS family permease</fullName>
    </submittedName>
</protein>
<keyword evidence="3 6" id="KW-0812">Transmembrane</keyword>
<keyword evidence="4 6" id="KW-1133">Transmembrane helix</keyword>
<keyword evidence="5 6" id="KW-0472">Membrane</keyword>
<dbReference type="RefSeq" id="WP_184693739.1">
    <property type="nucleotide sequence ID" value="NZ_JACHJN010000007.1"/>
</dbReference>
<proteinExistence type="predicted"/>
<dbReference type="InterPro" id="IPR036259">
    <property type="entry name" value="MFS_trans_sf"/>
</dbReference>
<feature type="transmembrane region" description="Helical" evidence="6">
    <location>
        <begin position="281"/>
        <end position="300"/>
    </location>
</feature>
<feature type="transmembrane region" description="Helical" evidence="6">
    <location>
        <begin position="219"/>
        <end position="242"/>
    </location>
</feature>
<evidence type="ECO:0000256" key="6">
    <source>
        <dbReference type="SAM" id="Phobius"/>
    </source>
</evidence>
<dbReference type="SUPFAM" id="SSF103473">
    <property type="entry name" value="MFS general substrate transporter"/>
    <property type="match status" value="1"/>
</dbReference>